<evidence type="ECO:0000313" key="2">
    <source>
        <dbReference type="Proteomes" id="UP000651271"/>
    </source>
</evidence>
<protein>
    <submittedName>
        <fullName evidence="1">DUF4826 family protein</fullName>
    </submittedName>
</protein>
<dbReference type="Pfam" id="PF16108">
    <property type="entry name" value="DUF4826"/>
    <property type="match status" value="1"/>
</dbReference>
<keyword evidence="2" id="KW-1185">Reference proteome</keyword>
<gene>
    <name evidence="1" type="ORF">H8B04_13660</name>
</gene>
<dbReference type="Proteomes" id="UP000651271">
    <property type="component" value="Unassembled WGS sequence"/>
</dbReference>
<name>A0ABR7YH50_9SPHI</name>
<comment type="caution">
    <text evidence="1">The sequence shown here is derived from an EMBL/GenBank/DDBJ whole genome shotgun (WGS) entry which is preliminary data.</text>
</comment>
<sequence length="161" mass="18698">MSLIEQKIEEQLNSFESFEALDHQGDIKLEEFCNQGKNYIERYTWCEGVNNAWLAYYLEGIFAISIFEVSSSNPNVDKYIWILTGDLPPAYIDIESASFPLEVLSAYIEIMQDWVDTVKADGNVEECYPVEVEANLDHADMLDYRLKLLREYLENEDESDL</sequence>
<proteinExistence type="predicted"/>
<dbReference type="InterPro" id="IPR032251">
    <property type="entry name" value="DUF4826"/>
</dbReference>
<dbReference type="EMBL" id="JACOIJ010000032">
    <property type="protein sequence ID" value="MBD1430591.1"/>
    <property type="molecule type" value="Genomic_DNA"/>
</dbReference>
<dbReference type="RefSeq" id="WP_190302702.1">
    <property type="nucleotide sequence ID" value="NZ_JACOIJ010000032.1"/>
</dbReference>
<accession>A0ABR7YH50</accession>
<organism evidence="1 2">
    <name type="scientific">Sphingobacterium litopenaei</name>
    <dbReference type="NCBI Taxonomy" id="2763500"/>
    <lineage>
        <taxon>Bacteria</taxon>
        <taxon>Pseudomonadati</taxon>
        <taxon>Bacteroidota</taxon>
        <taxon>Sphingobacteriia</taxon>
        <taxon>Sphingobacteriales</taxon>
        <taxon>Sphingobacteriaceae</taxon>
        <taxon>Sphingobacterium</taxon>
    </lineage>
</organism>
<reference evidence="1 2" key="1">
    <citation type="submission" date="2020-08" db="EMBL/GenBank/DDBJ databases">
        <title>Sphingobacterium sp. DN04309 isolated from aquaculture water.</title>
        <authorList>
            <person name="Zhang M."/>
        </authorList>
    </citation>
    <scope>NUCLEOTIDE SEQUENCE [LARGE SCALE GENOMIC DNA]</scope>
    <source>
        <strain evidence="1 2">DN04309</strain>
    </source>
</reference>
<evidence type="ECO:0000313" key="1">
    <source>
        <dbReference type="EMBL" id="MBD1430591.1"/>
    </source>
</evidence>